<dbReference type="GeneID" id="33356272"/>
<dbReference type="AlphaFoldDB" id="A0A1Z1MAY0"/>
<sequence>MFPHIDLFNIYFDSFLDLTSIASPKYRNIFAVSEIFNFLFIISVLNI</sequence>
<organism evidence="1">
    <name type="scientific">Leptosiphonia brodiei</name>
    <dbReference type="NCBI Taxonomy" id="2608611"/>
    <lineage>
        <taxon>Eukaryota</taxon>
        <taxon>Rhodophyta</taxon>
        <taxon>Florideophyceae</taxon>
        <taxon>Rhodymeniophycidae</taxon>
        <taxon>Ceramiales</taxon>
        <taxon>Rhodomelaceae</taxon>
        <taxon>Polysiphonioideae</taxon>
        <taxon>Leptosiphonia</taxon>
    </lineage>
</organism>
<name>A0A1Z1MAY0_9FLOR</name>
<accession>A0A1Z1MAY0</accession>
<gene>
    <name evidence="1" type="primary">orf47c</name>
</gene>
<geneLocation type="chloroplast" evidence="1"/>
<evidence type="ECO:0000313" key="1">
    <source>
        <dbReference type="EMBL" id="ARW62981.1"/>
    </source>
</evidence>
<reference evidence="1" key="1">
    <citation type="journal article" date="2017" name="J. Phycol.">
        <title>Analysis of chloroplast genomes and a supermatrix inform reclassification of the Rhodomelaceae (Rhodophyta).</title>
        <authorList>
            <person name="Diaz-Tapia P."/>
            <person name="Maggs C.A."/>
            <person name="West J.A."/>
            <person name="Verbruggen H."/>
        </authorList>
    </citation>
    <scope>NUCLEOTIDE SEQUENCE</scope>
    <source>
        <strain evidence="1">PD516</strain>
    </source>
</reference>
<protein>
    <submittedName>
        <fullName evidence="1">Uncharacterized protein</fullName>
    </submittedName>
</protein>
<keyword evidence="1" id="KW-0150">Chloroplast</keyword>
<proteinExistence type="predicted"/>
<keyword evidence="1" id="KW-0934">Plastid</keyword>
<dbReference type="RefSeq" id="YP_009394419.1">
    <property type="nucleotide sequence ID" value="NC_035272.1"/>
</dbReference>
<dbReference type="EMBL" id="MF101425">
    <property type="protein sequence ID" value="ARW62981.1"/>
    <property type="molecule type" value="Genomic_DNA"/>
</dbReference>